<comment type="caution">
    <text evidence="1">The sequence shown here is derived from an EMBL/GenBank/DDBJ whole genome shotgun (WGS) entry which is preliminary data.</text>
</comment>
<gene>
    <name evidence="1" type="ORF">BU25DRAFT_88550</name>
</gene>
<keyword evidence="2" id="KW-1185">Reference proteome</keyword>
<accession>A0ACB6SGG6</accession>
<name>A0ACB6SGG6_9PLEO</name>
<dbReference type="Proteomes" id="UP000799754">
    <property type="component" value="Unassembled WGS sequence"/>
</dbReference>
<dbReference type="EMBL" id="MU006702">
    <property type="protein sequence ID" value="KAF2633073.1"/>
    <property type="molecule type" value="Genomic_DNA"/>
</dbReference>
<reference evidence="1" key="1">
    <citation type="journal article" date="2020" name="Stud. Mycol.">
        <title>101 Dothideomycetes genomes: a test case for predicting lifestyles and emergence of pathogens.</title>
        <authorList>
            <person name="Haridas S."/>
            <person name="Albert R."/>
            <person name="Binder M."/>
            <person name="Bloem J."/>
            <person name="Labutti K."/>
            <person name="Salamov A."/>
            <person name="Andreopoulos B."/>
            <person name="Baker S."/>
            <person name="Barry K."/>
            <person name="Bills G."/>
            <person name="Bluhm B."/>
            <person name="Cannon C."/>
            <person name="Castanera R."/>
            <person name="Culley D."/>
            <person name="Daum C."/>
            <person name="Ezra D."/>
            <person name="Gonzalez J."/>
            <person name="Henrissat B."/>
            <person name="Kuo A."/>
            <person name="Liang C."/>
            <person name="Lipzen A."/>
            <person name="Lutzoni F."/>
            <person name="Magnuson J."/>
            <person name="Mondo S."/>
            <person name="Nolan M."/>
            <person name="Ohm R."/>
            <person name="Pangilinan J."/>
            <person name="Park H.-J."/>
            <person name="Ramirez L."/>
            <person name="Alfaro M."/>
            <person name="Sun H."/>
            <person name="Tritt A."/>
            <person name="Yoshinaga Y."/>
            <person name="Zwiers L.-H."/>
            <person name="Turgeon B."/>
            <person name="Goodwin S."/>
            <person name="Spatafora J."/>
            <person name="Crous P."/>
            <person name="Grigoriev I."/>
        </authorList>
    </citation>
    <scope>NUCLEOTIDE SEQUENCE</scope>
    <source>
        <strain evidence="1">CBS 525.71</strain>
    </source>
</reference>
<sequence length="194" mass="21427">MDRSQATLPPAQWSTPASEDSNFPPPRQPTETQLPIFGSATTTGTPSSEGSLPPPRFPASAPTSAFETPNDPPMSEARRNYIIDRVITQLRQPAPADRAFTQLGQPTQRQPSVFESTISYLSTPASDKWPMMRSYNNGILNYAGKLYNVLERVGMRQCAELAYICENFALLCQNGYIQGMNAGGFNQLQVRVEH</sequence>
<evidence type="ECO:0000313" key="1">
    <source>
        <dbReference type="EMBL" id="KAF2633073.1"/>
    </source>
</evidence>
<evidence type="ECO:0000313" key="2">
    <source>
        <dbReference type="Proteomes" id="UP000799754"/>
    </source>
</evidence>
<organism evidence="1 2">
    <name type="scientific">Macroventuria anomochaeta</name>
    <dbReference type="NCBI Taxonomy" id="301207"/>
    <lineage>
        <taxon>Eukaryota</taxon>
        <taxon>Fungi</taxon>
        <taxon>Dikarya</taxon>
        <taxon>Ascomycota</taxon>
        <taxon>Pezizomycotina</taxon>
        <taxon>Dothideomycetes</taxon>
        <taxon>Pleosporomycetidae</taxon>
        <taxon>Pleosporales</taxon>
        <taxon>Pleosporineae</taxon>
        <taxon>Didymellaceae</taxon>
        <taxon>Macroventuria</taxon>
    </lineage>
</organism>
<proteinExistence type="predicted"/>
<protein>
    <submittedName>
        <fullName evidence="1">Uncharacterized protein</fullName>
    </submittedName>
</protein>